<keyword evidence="11 12" id="KW-0472">Membrane</keyword>
<comment type="caution">
    <text evidence="15">The sequence shown here is derived from an EMBL/GenBank/DDBJ whole genome shotgun (WGS) entry which is preliminary data.</text>
</comment>
<proteinExistence type="inferred from homology"/>
<dbReference type="InterPro" id="IPR023051">
    <property type="entry name" value="Kup"/>
</dbReference>
<feature type="transmembrane region" description="Helical" evidence="12">
    <location>
        <begin position="53"/>
        <end position="74"/>
    </location>
</feature>
<evidence type="ECO:0000256" key="10">
    <source>
        <dbReference type="ARBA" id="ARBA00023065"/>
    </source>
</evidence>
<dbReference type="PANTHER" id="PTHR30540:SF79">
    <property type="entry name" value="LOW AFFINITY POTASSIUM TRANSPORT SYSTEM PROTEIN KUP"/>
    <property type="match status" value="1"/>
</dbReference>
<feature type="domain" description="K+ potassium transporter C-terminal" evidence="14">
    <location>
        <begin position="479"/>
        <end position="630"/>
    </location>
</feature>
<evidence type="ECO:0000313" key="15">
    <source>
        <dbReference type="EMBL" id="GGW91094.1"/>
    </source>
</evidence>
<keyword evidence="3 12" id="KW-0813">Transport</keyword>
<keyword evidence="4 12" id="KW-1003">Cell membrane</keyword>
<evidence type="ECO:0000256" key="12">
    <source>
        <dbReference type="HAMAP-Rule" id="MF_01522"/>
    </source>
</evidence>
<comment type="similarity">
    <text evidence="2 12">Belongs to the HAK/KUP transporter (TC 2.A.72) family.</text>
</comment>
<dbReference type="Pfam" id="PF22776">
    <property type="entry name" value="K_trans_C"/>
    <property type="match status" value="1"/>
</dbReference>
<dbReference type="InterPro" id="IPR053951">
    <property type="entry name" value="K_trans_N"/>
</dbReference>
<feature type="transmembrane region" description="Helical" evidence="12">
    <location>
        <begin position="143"/>
        <end position="161"/>
    </location>
</feature>
<evidence type="ECO:0000259" key="13">
    <source>
        <dbReference type="Pfam" id="PF02705"/>
    </source>
</evidence>
<dbReference type="AlphaFoldDB" id="A0A918JMX4"/>
<keyword evidence="8 12" id="KW-0630">Potassium</keyword>
<feature type="transmembrane region" description="Helical" evidence="12">
    <location>
        <begin position="173"/>
        <end position="193"/>
    </location>
</feature>
<dbReference type="PANTHER" id="PTHR30540">
    <property type="entry name" value="OSMOTIC STRESS POTASSIUM TRANSPORTER"/>
    <property type="match status" value="1"/>
</dbReference>
<dbReference type="HAMAP" id="MF_01522">
    <property type="entry name" value="Kup"/>
    <property type="match status" value="1"/>
</dbReference>
<feature type="transmembrane region" description="Helical" evidence="12">
    <location>
        <begin position="205"/>
        <end position="229"/>
    </location>
</feature>
<feature type="transmembrane region" description="Helical" evidence="12">
    <location>
        <begin position="289"/>
        <end position="309"/>
    </location>
</feature>
<comment type="function">
    <text evidence="12">Transport of potassium into the cell. Likely operates as a K(+):H(+) symporter.</text>
</comment>
<gene>
    <name evidence="12 15" type="primary">kup</name>
    <name evidence="15" type="ORF">GCM10011450_21590</name>
</gene>
<evidence type="ECO:0000256" key="5">
    <source>
        <dbReference type="ARBA" id="ARBA00022538"/>
    </source>
</evidence>
<feature type="transmembrane region" description="Helical" evidence="12">
    <location>
        <begin position="428"/>
        <end position="446"/>
    </location>
</feature>
<feature type="transmembrane region" description="Helical" evidence="12">
    <location>
        <begin position="104"/>
        <end position="123"/>
    </location>
</feature>
<evidence type="ECO:0000256" key="9">
    <source>
        <dbReference type="ARBA" id="ARBA00022989"/>
    </source>
</evidence>
<dbReference type="InterPro" id="IPR003855">
    <property type="entry name" value="K+_transporter"/>
</dbReference>
<name>A0A918JMX4_9BURK</name>
<dbReference type="Pfam" id="PF02705">
    <property type="entry name" value="K_trans"/>
    <property type="match status" value="1"/>
</dbReference>
<sequence>MQKNNKTAKPASPGAALLLGALGVVYGDIGTSPLYTLKASLSVYGGQVDHQDVIGVLSILFWLLILVVSIKYVLFMLRADNKGEGGILALMELAIRGAGGRHRLWLIVMGIFGACLFYGDSIITPAISVLSALEGIGVVSHALDKWVVPLSVIVIIGLFWIQSRGTGAMGKLFGPVMLLWFFSLALFGIWNIIRYPGVLQALNPLFALAYVIQDPLHSFLLLGYVVLALTGAEALYADMGHFGRPAIKRVWFWLVLPALLLCYFGQGAAVLMDPAVLDNPFYLSLPSFALWPMLVLATLATVIASQAVISGAFSVTRQAVQLGFWPHMEISHTSDKEKGQIYLHTVNRLLLMAVLFLVLVFQSSEHLAHAYGFAVTGTMLMTSILAFRVLPRRFRGIRHILVFLMVLVFLLIDILLFSANALKIAEGGWIPLVVGLLLFTMMMTWYKGRAYLSAMQMKNQQALEPFLELLMQDQITRVPGTAVFMSAHEGRVPSALLHNLKHNKVLQRQLVFLTVKGRDEPYVTENKRYVFENIANNAWQLVLFYGFKEDPNVPEVLGRIAIEHPEIDLSEMQTSYFVSRQSIVLSRKGALHTQWLKSLFTLMSKNAMRSTRYYKIPPNRVIEMGMQIEL</sequence>
<organism evidence="15 16">
    <name type="scientific">Advenella faeciporci</name>
    <dbReference type="NCBI Taxonomy" id="797535"/>
    <lineage>
        <taxon>Bacteria</taxon>
        <taxon>Pseudomonadati</taxon>
        <taxon>Pseudomonadota</taxon>
        <taxon>Betaproteobacteria</taxon>
        <taxon>Burkholderiales</taxon>
        <taxon>Alcaligenaceae</taxon>
    </lineage>
</organism>
<evidence type="ECO:0000256" key="2">
    <source>
        <dbReference type="ARBA" id="ARBA00007019"/>
    </source>
</evidence>
<dbReference type="RefSeq" id="WP_189385506.1">
    <property type="nucleotide sequence ID" value="NZ_BAABFY010000005.1"/>
</dbReference>
<feature type="transmembrane region" description="Helical" evidence="12">
    <location>
        <begin position="250"/>
        <end position="269"/>
    </location>
</feature>
<keyword evidence="16" id="KW-1185">Reference proteome</keyword>
<evidence type="ECO:0000256" key="6">
    <source>
        <dbReference type="ARBA" id="ARBA00022692"/>
    </source>
</evidence>
<feature type="transmembrane region" description="Helical" evidence="12">
    <location>
        <begin position="367"/>
        <end position="387"/>
    </location>
</feature>
<keyword evidence="6 12" id="KW-0812">Transmembrane</keyword>
<evidence type="ECO:0000256" key="11">
    <source>
        <dbReference type="ARBA" id="ARBA00023136"/>
    </source>
</evidence>
<keyword evidence="5 12" id="KW-0633">Potassium transport</keyword>
<protein>
    <recommendedName>
        <fullName evidence="12">Probable potassium transport system protein Kup</fullName>
    </recommendedName>
</protein>
<dbReference type="GO" id="GO:0015079">
    <property type="term" value="F:potassium ion transmembrane transporter activity"/>
    <property type="evidence" value="ECO:0007669"/>
    <property type="project" value="UniProtKB-UniRule"/>
</dbReference>
<dbReference type="GO" id="GO:0015293">
    <property type="term" value="F:symporter activity"/>
    <property type="evidence" value="ECO:0007669"/>
    <property type="project" value="UniProtKB-UniRule"/>
</dbReference>
<keyword evidence="9 12" id="KW-1133">Transmembrane helix</keyword>
<dbReference type="GO" id="GO:0005886">
    <property type="term" value="C:plasma membrane"/>
    <property type="evidence" value="ECO:0007669"/>
    <property type="project" value="UniProtKB-SubCell"/>
</dbReference>
<dbReference type="EMBL" id="BMYS01000016">
    <property type="protein sequence ID" value="GGW91094.1"/>
    <property type="molecule type" value="Genomic_DNA"/>
</dbReference>
<feature type="transmembrane region" description="Helical" evidence="12">
    <location>
        <begin position="399"/>
        <end position="422"/>
    </location>
</feature>
<reference evidence="15" key="2">
    <citation type="submission" date="2020-09" db="EMBL/GenBank/DDBJ databases">
        <authorList>
            <person name="Sun Q."/>
            <person name="Kim S."/>
        </authorList>
    </citation>
    <scope>NUCLEOTIDE SEQUENCE</scope>
    <source>
        <strain evidence="15">KCTC 23732</strain>
    </source>
</reference>
<keyword evidence="10 12" id="KW-0406">Ion transport</keyword>
<evidence type="ECO:0000256" key="8">
    <source>
        <dbReference type="ARBA" id="ARBA00022958"/>
    </source>
</evidence>
<evidence type="ECO:0000259" key="14">
    <source>
        <dbReference type="Pfam" id="PF22776"/>
    </source>
</evidence>
<comment type="subcellular location">
    <subcellularLocation>
        <location evidence="12">Cell membrane</location>
        <topology evidence="12">Multi-pass membrane protein</topology>
    </subcellularLocation>
    <subcellularLocation>
        <location evidence="1">Membrane</location>
        <topology evidence="1">Multi-pass membrane protein</topology>
    </subcellularLocation>
</comment>
<accession>A0A918JMX4</accession>
<reference evidence="15" key="1">
    <citation type="journal article" date="2014" name="Int. J. Syst. Evol. Microbiol.">
        <title>Complete genome sequence of Corynebacterium casei LMG S-19264T (=DSM 44701T), isolated from a smear-ripened cheese.</title>
        <authorList>
            <consortium name="US DOE Joint Genome Institute (JGI-PGF)"/>
            <person name="Walter F."/>
            <person name="Albersmeier A."/>
            <person name="Kalinowski J."/>
            <person name="Ruckert C."/>
        </authorList>
    </citation>
    <scope>NUCLEOTIDE SEQUENCE</scope>
    <source>
        <strain evidence="15">KCTC 23732</strain>
    </source>
</reference>
<evidence type="ECO:0000256" key="7">
    <source>
        <dbReference type="ARBA" id="ARBA00022847"/>
    </source>
</evidence>
<feature type="domain" description="K+ potassium transporter integral membrane" evidence="13">
    <location>
        <begin position="18"/>
        <end position="467"/>
    </location>
</feature>
<dbReference type="Proteomes" id="UP000608345">
    <property type="component" value="Unassembled WGS sequence"/>
</dbReference>
<dbReference type="InterPro" id="IPR053952">
    <property type="entry name" value="K_trans_C"/>
</dbReference>
<evidence type="ECO:0000256" key="4">
    <source>
        <dbReference type="ARBA" id="ARBA00022475"/>
    </source>
</evidence>
<evidence type="ECO:0000256" key="1">
    <source>
        <dbReference type="ARBA" id="ARBA00004141"/>
    </source>
</evidence>
<keyword evidence="7 12" id="KW-0769">Symport</keyword>
<evidence type="ECO:0000256" key="3">
    <source>
        <dbReference type="ARBA" id="ARBA00022448"/>
    </source>
</evidence>
<feature type="transmembrane region" description="Helical" evidence="12">
    <location>
        <begin position="341"/>
        <end position="361"/>
    </location>
</feature>
<comment type="catalytic activity">
    <reaction evidence="12">
        <text>K(+)(in) + H(+)(in) = K(+)(out) + H(+)(out)</text>
        <dbReference type="Rhea" id="RHEA:28490"/>
        <dbReference type="ChEBI" id="CHEBI:15378"/>
        <dbReference type="ChEBI" id="CHEBI:29103"/>
    </reaction>
</comment>
<evidence type="ECO:0000313" key="16">
    <source>
        <dbReference type="Proteomes" id="UP000608345"/>
    </source>
</evidence>